<dbReference type="Proteomes" id="UP001217089">
    <property type="component" value="Unassembled WGS sequence"/>
</dbReference>
<accession>A0ABQ9EVY5</accession>
<protein>
    <submittedName>
        <fullName evidence="1">Uncharacterized protein</fullName>
    </submittedName>
</protein>
<keyword evidence="2" id="KW-1185">Reference proteome</keyword>
<evidence type="ECO:0000313" key="1">
    <source>
        <dbReference type="EMBL" id="KAJ8308147.1"/>
    </source>
</evidence>
<proteinExistence type="predicted"/>
<comment type="caution">
    <text evidence="1">The sequence shown here is derived from an EMBL/GenBank/DDBJ whole genome shotgun (WGS) entry which is preliminary data.</text>
</comment>
<evidence type="ECO:0000313" key="2">
    <source>
        <dbReference type="Proteomes" id="UP001217089"/>
    </source>
</evidence>
<gene>
    <name evidence="1" type="ORF">KUTeg_013021</name>
</gene>
<organism evidence="1 2">
    <name type="scientific">Tegillarca granosa</name>
    <name type="common">Malaysian cockle</name>
    <name type="synonym">Anadara granosa</name>
    <dbReference type="NCBI Taxonomy" id="220873"/>
    <lineage>
        <taxon>Eukaryota</taxon>
        <taxon>Metazoa</taxon>
        <taxon>Spiralia</taxon>
        <taxon>Lophotrochozoa</taxon>
        <taxon>Mollusca</taxon>
        <taxon>Bivalvia</taxon>
        <taxon>Autobranchia</taxon>
        <taxon>Pteriomorphia</taxon>
        <taxon>Arcoida</taxon>
        <taxon>Arcoidea</taxon>
        <taxon>Arcidae</taxon>
        <taxon>Tegillarca</taxon>
    </lineage>
</organism>
<sequence length="41" mass="5023">MWKIWNLVTIHTYSTFMESSSNYVIFRLCRYLPKGHFAPHF</sequence>
<reference evidence="1 2" key="1">
    <citation type="submission" date="2022-12" db="EMBL/GenBank/DDBJ databases">
        <title>Chromosome-level genome of Tegillarca granosa.</title>
        <authorList>
            <person name="Kim J."/>
        </authorList>
    </citation>
    <scope>NUCLEOTIDE SEQUENCE [LARGE SCALE GENOMIC DNA]</scope>
    <source>
        <strain evidence="1">Teg-2019</strain>
        <tissue evidence="1">Adductor muscle</tissue>
    </source>
</reference>
<dbReference type="EMBL" id="JARBDR010000657">
    <property type="protein sequence ID" value="KAJ8308147.1"/>
    <property type="molecule type" value="Genomic_DNA"/>
</dbReference>
<feature type="non-terminal residue" evidence="1">
    <location>
        <position position="41"/>
    </location>
</feature>
<name>A0ABQ9EVY5_TEGGR</name>